<evidence type="ECO:0000259" key="4">
    <source>
        <dbReference type="PROSITE" id="PS00623"/>
    </source>
</evidence>
<dbReference type="EMBL" id="CAJDYZ010010981">
    <property type="protein sequence ID" value="CAD1478744.1"/>
    <property type="molecule type" value="Genomic_DNA"/>
</dbReference>
<dbReference type="GO" id="GO:0016614">
    <property type="term" value="F:oxidoreductase activity, acting on CH-OH group of donors"/>
    <property type="evidence" value="ECO:0007669"/>
    <property type="project" value="InterPro"/>
</dbReference>
<dbReference type="SUPFAM" id="SSF51905">
    <property type="entry name" value="FAD/NAD(P)-binding domain"/>
    <property type="match status" value="1"/>
</dbReference>
<dbReference type="InterPro" id="IPR000172">
    <property type="entry name" value="GMC_OxRdtase_N"/>
</dbReference>
<organism evidence="6 7">
    <name type="scientific">Heterotrigona itama</name>
    <dbReference type="NCBI Taxonomy" id="395501"/>
    <lineage>
        <taxon>Eukaryota</taxon>
        <taxon>Metazoa</taxon>
        <taxon>Ecdysozoa</taxon>
        <taxon>Arthropoda</taxon>
        <taxon>Hexapoda</taxon>
        <taxon>Insecta</taxon>
        <taxon>Pterygota</taxon>
        <taxon>Neoptera</taxon>
        <taxon>Endopterygota</taxon>
        <taxon>Hymenoptera</taxon>
        <taxon>Apocrita</taxon>
        <taxon>Aculeata</taxon>
        <taxon>Apoidea</taxon>
        <taxon>Anthophila</taxon>
        <taxon>Apidae</taxon>
        <taxon>Heterotrigona</taxon>
    </lineage>
</organism>
<feature type="binding site" evidence="2">
    <location>
        <position position="274"/>
    </location>
    <ligand>
        <name>FAD</name>
        <dbReference type="ChEBI" id="CHEBI:57692"/>
    </ligand>
</feature>
<dbReference type="PANTHER" id="PTHR11552">
    <property type="entry name" value="GLUCOSE-METHANOL-CHOLINE GMC OXIDOREDUCTASE"/>
    <property type="match status" value="1"/>
</dbReference>
<comment type="cofactor">
    <cofactor evidence="2">
        <name>FAD</name>
        <dbReference type="ChEBI" id="CHEBI:57692"/>
    </cofactor>
</comment>
<dbReference type="PANTHER" id="PTHR11552:SF186">
    <property type="entry name" value="GLUCOSE-METHANOL-CHOLINE OXIDOREDUCTASE N-TERMINAL DOMAIN-CONTAINING PROTEIN"/>
    <property type="match status" value="1"/>
</dbReference>
<keyword evidence="2 3" id="KW-0274">FAD</keyword>
<name>A0A6V7HIQ9_9HYME</name>
<sequence>MASIGRLSAMRIAMSYGPELSFLVLLRMLIGMYRPDIIDRESRVKPVTLSSLRSSYDFVIIGGGSAGSVLANRLSENKNWTVLLLEAGVDEPDMADVPIVFPVLQLTSVDWQFKTEPSNNYCKAMKAHACNWPRGKVLGGSSVLNAMLYIRGNRKDYDNWERMGNPGWDYESVLPYFKKSEDMRIEEYRDSPYHQTGGYLKVEHFKYHSTVTDYLITAGTEMGYKVLDVNGPTQTGFTYSHGTLKEGLRCSTAKAFLRTASERRNLHVSTRSMVEKILIRQDEHTKTAYGVQFRLGSVRKIVKANREVILSAGSVQSPQLLMLSGIGPRDHLQQLNVTVIHEAPGVGRNLQDHVAIGGLNYLITKPANVTDPETFTFNLIRTLNAHALNLFSQDRTGPMYGVTVADGMGFVNTKYANKSEDYPDIQLFLSSTADNTDGGLFGKRDCNLMDDFYGSMFENILYQDSYSIIPLLLRPRSRGYLKLRSKNINEPPIIVPNYFDDPHDLDVLAEGAKFIHEMSKTPTMKRLMARPNPNKLPGCSSHAYPSLDYWRCYARYYTMTIYHPCGTCKMGPSADKMAVVDARLRVHGVHGLRVIDASIMPTIVSGNTNAPTIMIAEKAADMINEDWKV</sequence>
<dbReference type="SUPFAM" id="SSF54373">
    <property type="entry name" value="FAD-linked reductases, C-terminal domain"/>
    <property type="match status" value="1"/>
</dbReference>
<dbReference type="InterPro" id="IPR012132">
    <property type="entry name" value="GMC_OxRdtase"/>
</dbReference>
<dbReference type="PIRSF" id="PIRSF000137">
    <property type="entry name" value="Alcohol_oxidase"/>
    <property type="match status" value="1"/>
</dbReference>
<gene>
    <name evidence="6" type="ORF">MHI_LOCUS823106</name>
</gene>
<evidence type="ECO:0000313" key="7">
    <source>
        <dbReference type="Proteomes" id="UP000752696"/>
    </source>
</evidence>
<evidence type="ECO:0000259" key="5">
    <source>
        <dbReference type="PROSITE" id="PS00624"/>
    </source>
</evidence>
<feature type="domain" description="Glucose-methanol-choline oxidoreductase N-terminal" evidence="4">
    <location>
        <begin position="135"/>
        <end position="158"/>
    </location>
</feature>
<evidence type="ECO:0000256" key="3">
    <source>
        <dbReference type="RuleBase" id="RU003968"/>
    </source>
</evidence>
<protein>
    <recommendedName>
        <fullName evidence="4 5">Glucose-methanol-choline oxidoreductase N-terminal domain-containing protein</fullName>
    </recommendedName>
</protein>
<dbReference type="PROSITE" id="PS00624">
    <property type="entry name" value="GMC_OXRED_2"/>
    <property type="match status" value="1"/>
</dbReference>
<dbReference type="PROSITE" id="PS00623">
    <property type="entry name" value="GMC_OXRED_1"/>
    <property type="match status" value="1"/>
</dbReference>
<dbReference type="GO" id="GO:0050660">
    <property type="term" value="F:flavin adenine dinucleotide binding"/>
    <property type="evidence" value="ECO:0007669"/>
    <property type="project" value="InterPro"/>
</dbReference>
<dbReference type="Proteomes" id="UP000752696">
    <property type="component" value="Unassembled WGS sequence"/>
</dbReference>
<dbReference type="Pfam" id="PF00732">
    <property type="entry name" value="GMC_oxred_N"/>
    <property type="match status" value="1"/>
</dbReference>
<keyword evidence="3" id="KW-0285">Flavoprotein</keyword>
<reference evidence="6" key="1">
    <citation type="submission" date="2020-07" db="EMBL/GenBank/DDBJ databases">
        <authorList>
            <person name="Nazaruddin N."/>
        </authorList>
    </citation>
    <scope>NUCLEOTIDE SEQUENCE</scope>
</reference>
<dbReference type="AlphaFoldDB" id="A0A6V7HIQ9"/>
<dbReference type="InterPro" id="IPR007867">
    <property type="entry name" value="GMC_OxRtase_C"/>
</dbReference>
<comment type="caution">
    <text evidence="6">The sequence shown here is derived from an EMBL/GenBank/DDBJ whole genome shotgun (WGS) entry which is preliminary data.</text>
</comment>
<proteinExistence type="inferred from homology"/>
<comment type="similarity">
    <text evidence="1 3">Belongs to the GMC oxidoreductase family.</text>
</comment>
<evidence type="ECO:0000256" key="2">
    <source>
        <dbReference type="PIRSR" id="PIRSR000137-2"/>
    </source>
</evidence>
<accession>A0A6V7HIQ9</accession>
<keyword evidence="7" id="KW-1185">Reference proteome</keyword>
<feature type="domain" description="Glucose-methanol-choline oxidoreductase N-terminal" evidence="5">
    <location>
        <begin position="313"/>
        <end position="327"/>
    </location>
</feature>
<dbReference type="Gene3D" id="3.50.50.60">
    <property type="entry name" value="FAD/NAD(P)-binding domain"/>
    <property type="match status" value="1"/>
</dbReference>
<dbReference type="Pfam" id="PF05199">
    <property type="entry name" value="GMC_oxred_C"/>
    <property type="match status" value="1"/>
</dbReference>
<dbReference type="Gene3D" id="3.30.560.10">
    <property type="entry name" value="Glucose Oxidase, domain 3"/>
    <property type="match status" value="1"/>
</dbReference>
<dbReference type="InterPro" id="IPR036188">
    <property type="entry name" value="FAD/NAD-bd_sf"/>
</dbReference>
<dbReference type="OrthoDB" id="269227at2759"/>
<evidence type="ECO:0000256" key="1">
    <source>
        <dbReference type="ARBA" id="ARBA00010790"/>
    </source>
</evidence>
<feature type="binding site" evidence="2">
    <location>
        <position position="137"/>
    </location>
    <ligand>
        <name>FAD</name>
        <dbReference type="ChEBI" id="CHEBI:57692"/>
    </ligand>
</feature>
<evidence type="ECO:0000313" key="6">
    <source>
        <dbReference type="EMBL" id="CAD1478744.1"/>
    </source>
</evidence>